<dbReference type="PROSITE" id="PS00903">
    <property type="entry name" value="CYT_DCMP_DEAMINASES_1"/>
    <property type="match status" value="1"/>
</dbReference>
<dbReference type="PANTHER" id="PTHR11079">
    <property type="entry name" value="CYTOSINE DEAMINASE FAMILY MEMBER"/>
    <property type="match status" value="1"/>
</dbReference>
<dbReference type="OrthoDB" id="1701769at2759"/>
<dbReference type="InterPro" id="IPR002125">
    <property type="entry name" value="CMP_dCMP_dom"/>
</dbReference>
<evidence type="ECO:0000256" key="5">
    <source>
        <dbReference type="ARBA" id="ARBA00022801"/>
    </source>
</evidence>
<evidence type="ECO:0000256" key="7">
    <source>
        <dbReference type="ARBA" id="ARBA00022989"/>
    </source>
</evidence>
<evidence type="ECO:0000256" key="6">
    <source>
        <dbReference type="ARBA" id="ARBA00022833"/>
    </source>
</evidence>
<dbReference type="SUPFAM" id="SSF53927">
    <property type="entry name" value="Cytidine deaminase-like"/>
    <property type="match status" value="1"/>
</dbReference>
<name>A0A9P6M068_MORAP</name>
<dbReference type="GO" id="GO:0005737">
    <property type="term" value="C:cytoplasm"/>
    <property type="evidence" value="ECO:0007669"/>
    <property type="project" value="TreeGrafter"/>
</dbReference>
<dbReference type="GO" id="GO:0016020">
    <property type="term" value="C:membrane"/>
    <property type="evidence" value="ECO:0007669"/>
    <property type="project" value="UniProtKB-SubCell"/>
</dbReference>
<keyword evidence="5" id="KW-0378">Hydrolase</keyword>
<evidence type="ECO:0000256" key="8">
    <source>
        <dbReference type="ARBA" id="ARBA00023136"/>
    </source>
</evidence>
<feature type="domain" description="CMP/dCMP-type deaminase" evidence="9">
    <location>
        <begin position="71"/>
        <end position="209"/>
    </location>
</feature>
<dbReference type="AlphaFoldDB" id="A0A9P6M068"/>
<dbReference type="GO" id="GO:0002100">
    <property type="term" value="P:tRNA wobble adenosine to inosine editing"/>
    <property type="evidence" value="ECO:0007669"/>
    <property type="project" value="TreeGrafter"/>
</dbReference>
<dbReference type="GO" id="GO:0008270">
    <property type="term" value="F:zinc ion binding"/>
    <property type="evidence" value="ECO:0007669"/>
    <property type="project" value="InterPro"/>
</dbReference>
<dbReference type="EMBL" id="JAAAHY010000811">
    <property type="protein sequence ID" value="KAF9956884.1"/>
    <property type="molecule type" value="Genomic_DNA"/>
</dbReference>
<evidence type="ECO:0000259" key="9">
    <source>
        <dbReference type="PROSITE" id="PS51747"/>
    </source>
</evidence>
<comment type="caution">
    <text evidence="10">The sequence shown here is derived from an EMBL/GenBank/DDBJ whole genome shotgun (WGS) entry which is preliminary data.</text>
</comment>
<dbReference type="PROSITE" id="PS51747">
    <property type="entry name" value="CYT_DCMP_DEAMINASES_2"/>
    <property type="match status" value="1"/>
</dbReference>
<dbReference type="Gene3D" id="3.40.140.10">
    <property type="entry name" value="Cytidine Deaminase, domain 2"/>
    <property type="match status" value="1"/>
</dbReference>
<keyword evidence="7" id="KW-1133">Transmembrane helix</keyword>
<organism evidence="10 11">
    <name type="scientific">Mortierella alpina</name>
    <name type="common">Oleaginous fungus</name>
    <name type="synonym">Mortierella renispora</name>
    <dbReference type="NCBI Taxonomy" id="64518"/>
    <lineage>
        <taxon>Eukaryota</taxon>
        <taxon>Fungi</taxon>
        <taxon>Fungi incertae sedis</taxon>
        <taxon>Mucoromycota</taxon>
        <taxon>Mortierellomycotina</taxon>
        <taxon>Mortierellomycetes</taxon>
        <taxon>Mortierellales</taxon>
        <taxon>Mortierellaceae</taxon>
        <taxon>Mortierella</taxon>
    </lineage>
</organism>
<protein>
    <recommendedName>
        <fullName evidence="9">CMP/dCMP-type deaminase domain-containing protein</fullName>
    </recommendedName>
</protein>
<dbReference type="CDD" id="cd01285">
    <property type="entry name" value="nucleoside_deaminase"/>
    <property type="match status" value="1"/>
</dbReference>
<dbReference type="GO" id="GO:0005634">
    <property type="term" value="C:nucleus"/>
    <property type="evidence" value="ECO:0007669"/>
    <property type="project" value="TreeGrafter"/>
</dbReference>
<sequence>MALTCTDIFKFVFAVILPPVGVFLERGCGSDLLINIVLTILGYIPAFTQRIDNSLDMSKADVIVLDRGVETEHHKFMRAALDLALEAHSVGEVPVGCVFVHGPSKEVIGRGRNRTNESLNGTRHAEFEGIDMILSQEKYRVQAEDKSSNFWRDIILYVTIEPCVMCASALRQLGIGQVYYGAGNDRFGGNGSVFHIHTDVNLPHSTYPSEGGYFRAEAIMVLRKFYVGENTHAPEPKKKKHRVLKEDL</sequence>
<evidence type="ECO:0000256" key="4">
    <source>
        <dbReference type="ARBA" id="ARBA00022723"/>
    </source>
</evidence>
<dbReference type="Pfam" id="PF00383">
    <property type="entry name" value="dCMP_cyt_deam_1"/>
    <property type="match status" value="1"/>
</dbReference>
<keyword evidence="8" id="KW-0472">Membrane</keyword>
<dbReference type="PANTHER" id="PTHR11079:SF149">
    <property type="entry name" value="TRNA-SPECIFIC ADENOSINE DEAMINASE 2"/>
    <property type="match status" value="1"/>
</dbReference>
<gene>
    <name evidence="10" type="ORF">BGZ70_009729</name>
</gene>
<dbReference type="GO" id="GO:0052717">
    <property type="term" value="F:tRNA-specific adenosine-34 deaminase activity"/>
    <property type="evidence" value="ECO:0007669"/>
    <property type="project" value="TreeGrafter"/>
</dbReference>
<keyword evidence="3" id="KW-0812">Transmembrane</keyword>
<keyword evidence="11" id="KW-1185">Reference proteome</keyword>
<dbReference type="PROSITE" id="PS01309">
    <property type="entry name" value="UPF0057"/>
    <property type="match status" value="1"/>
</dbReference>
<evidence type="ECO:0000313" key="11">
    <source>
        <dbReference type="Proteomes" id="UP000738359"/>
    </source>
</evidence>
<reference evidence="10" key="1">
    <citation type="journal article" date="2020" name="Fungal Divers.">
        <title>Resolving the Mortierellaceae phylogeny through synthesis of multi-gene phylogenetics and phylogenomics.</title>
        <authorList>
            <person name="Vandepol N."/>
            <person name="Liber J."/>
            <person name="Desiro A."/>
            <person name="Na H."/>
            <person name="Kennedy M."/>
            <person name="Barry K."/>
            <person name="Grigoriev I.V."/>
            <person name="Miller A.N."/>
            <person name="O'Donnell K."/>
            <person name="Stajich J.E."/>
            <person name="Bonito G."/>
        </authorList>
    </citation>
    <scope>NUCLEOTIDE SEQUENCE</scope>
    <source>
        <strain evidence="10">CK1249</strain>
    </source>
</reference>
<evidence type="ECO:0000256" key="3">
    <source>
        <dbReference type="ARBA" id="ARBA00022692"/>
    </source>
</evidence>
<dbReference type="Proteomes" id="UP000738359">
    <property type="component" value="Unassembled WGS sequence"/>
</dbReference>
<evidence type="ECO:0000313" key="10">
    <source>
        <dbReference type="EMBL" id="KAF9956884.1"/>
    </source>
</evidence>
<dbReference type="InterPro" id="IPR000612">
    <property type="entry name" value="PMP3"/>
</dbReference>
<dbReference type="InterPro" id="IPR016192">
    <property type="entry name" value="APOBEC/CMP_deaminase_Zn-bd"/>
</dbReference>
<evidence type="ECO:0000256" key="2">
    <source>
        <dbReference type="ARBA" id="ARBA00009530"/>
    </source>
</evidence>
<dbReference type="InterPro" id="IPR016193">
    <property type="entry name" value="Cytidine_deaminase-like"/>
</dbReference>
<proteinExistence type="inferred from homology"/>
<evidence type="ECO:0000256" key="1">
    <source>
        <dbReference type="ARBA" id="ARBA00004370"/>
    </source>
</evidence>
<keyword evidence="4" id="KW-0479">Metal-binding</keyword>
<accession>A0A9P6M068</accession>
<comment type="subcellular location">
    <subcellularLocation>
        <location evidence="1">Membrane</location>
    </subcellularLocation>
</comment>
<keyword evidence="6" id="KW-0862">Zinc</keyword>
<comment type="similarity">
    <text evidence="2">Belongs to the UPF0057 (PMP3) family.</text>
</comment>
<dbReference type="Pfam" id="PF01679">
    <property type="entry name" value="Pmp3"/>
    <property type="match status" value="1"/>
</dbReference>